<dbReference type="SUPFAM" id="SSF52218">
    <property type="entry name" value="Flavoproteins"/>
    <property type="match status" value="1"/>
</dbReference>
<dbReference type="GO" id="GO:0046872">
    <property type="term" value="F:metal ion binding"/>
    <property type="evidence" value="ECO:0007669"/>
    <property type="project" value="UniProtKB-KW"/>
</dbReference>
<dbReference type="InterPro" id="IPR047964">
    <property type="entry name" value="EFR1-like"/>
</dbReference>
<evidence type="ECO:0000256" key="1">
    <source>
        <dbReference type="ARBA" id="ARBA00022723"/>
    </source>
</evidence>
<gene>
    <name evidence="5" type="ORF">IAA72_02420</name>
</gene>
<reference evidence="5" key="2">
    <citation type="journal article" date="2021" name="PeerJ">
        <title>Extensive microbial diversity within the chicken gut microbiome revealed by metagenomics and culture.</title>
        <authorList>
            <person name="Gilroy R."/>
            <person name="Ravi A."/>
            <person name="Getino M."/>
            <person name="Pursley I."/>
            <person name="Horton D.L."/>
            <person name="Alikhan N.F."/>
            <person name="Baker D."/>
            <person name="Gharbi K."/>
            <person name="Hall N."/>
            <person name="Watson M."/>
            <person name="Adriaenssens E.M."/>
            <person name="Foster-Nyarko E."/>
            <person name="Jarju S."/>
            <person name="Secka A."/>
            <person name="Antonio M."/>
            <person name="Oren A."/>
            <person name="Chaudhuri R.R."/>
            <person name="La Ragione R."/>
            <person name="Hildebrand F."/>
            <person name="Pallen M.J."/>
        </authorList>
    </citation>
    <scope>NUCLEOTIDE SEQUENCE</scope>
    <source>
        <strain evidence="5">14700</strain>
    </source>
</reference>
<dbReference type="GO" id="GO:0051536">
    <property type="term" value="F:iron-sulfur cluster binding"/>
    <property type="evidence" value="ECO:0007669"/>
    <property type="project" value="UniProtKB-KW"/>
</dbReference>
<dbReference type="InterPro" id="IPR029039">
    <property type="entry name" value="Flavoprotein-like_sf"/>
</dbReference>
<dbReference type="Pfam" id="PF00037">
    <property type="entry name" value="Fer4"/>
    <property type="match status" value="1"/>
</dbReference>
<dbReference type="EMBL" id="JADIMF010000037">
    <property type="protein sequence ID" value="MBO8468625.1"/>
    <property type="molecule type" value="Genomic_DNA"/>
</dbReference>
<dbReference type="PANTHER" id="PTHR43122:SF1">
    <property type="entry name" value="IRON-SULFUR-BINDING PROTEIN"/>
    <property type="match status" value="1"/>
</dbReference>
<evidence type="ECO:0000313" key="5">
    <source>
        <dbReference type="EMBL" id="MBO8468625.1"/>
    </source>
</evidence>
<sequence length="298" mass="33899">MDTRKCNGENADMDGKCIIYVFSGTGNTLTVAREYRTALSIETEIYEIDETSESFPSPDDYNLVGIGYPVHAFNAPPAVRRFCRKLRTNTSGPLFIFHTGGEGLPFNDSSSFAISGILRRNGFRILSEQHYVMPYNMIFRHSNEMVKHMVTYMRRIVPLHVSKIENGITEKMKMMPVRHIISVILRIEWIYARVQGKAMKANSSCISCGLCARICPMGNINMVNDKPQFGTNCTLCVRCSFSCPVNAISIGLLNGWKVNGEYEIEKIMNDDSIPTEIPLEKLSLPYRCYYKKYQNKTY</sequence>
<dbReference type="Gene3D" id="3.40.50.360">
    <property type="match status" value="1"/>
</dbReference>
<dbReference type="PROSITE" id="PS51379">
    <property type="entry name" value="4FE4S_FER_2"/>
    <property type="match status" value="2"/>
</dbReference>
<keyword evidence="1" id="KW-0479">Metal-binding</keyword>
<evidence type="ECO:0000256" key="3">
    <source>
        <dbReference type="ARBA" id="ARBA00023014"/>
    </source>
</evidence>
<dbReference type="NCBIfam" id="NF038196">
    <property type="entry name" value="ferrodoxin_EFR1"/>
    <property type="match status" value="1"/>
</dbReference>
<dbReference type="InterPro" id="IPR017900">
    <property type="entry name" value="4Fe4S_Fe_S_CS"/>
</dbReference>
<dbReference type="InterPro" id="IPR017896">
    <property type="entry name" value="4Fe4S_Fe-S-bd"/>
</dbReference>
<evidence type="ECO:0000259" key="4">
    <source>
        <dbReference type="PROSITE" id="PS51379"/>
    </source>
</evidence>
<accession>A0A9D9IAJ7</accession>
<evidence type="ECO:0000313" key="6">
    <source>
        <dbReference type="Proteomes" id="UP000810292"/>
    </source>
</evidence>
<evidence type="ECO:0000256" key="2">
    <source>
        <dbReference type="ARBA" id="ARBA00023004"/>
    </source>
</evidence>
<organism evidence="5 6">
    <name type="scientific">Candidatus Ornithospirochaeta stercoravium</name>
    <dbReference type="NCBI Taxonomy" id="2840897"/>
    <lineage>
        <taxon>Bacteria</taxon>
        <taxon>Pseudomonadati</taxon>
        <taxon>Spirochaetota</taxon>
        <taxon>Spirochaetia</taxon>
        <taxon>Spirochaetales</taxon>
        <taxon>Spirochaetaceae</taxon>
        <taxon>Spirochaetaceae incertae sedis</taxon>
        <taxon>Candidatus Ornithospirochaeta</taxon>
    </lineage>
</organism>
<keyword evidence="2" id="KW-0408">Iron</keyword>
<dbReference type="PANTHER" id="PTHR43122">
    <property type="entry name" value="FERREDOXIN SUBUNIT OF PYRUVATE:FLAVODOXIN OXIDOREDUCTASE-RELATED"/>
    <property type="match status" value="1"/>
</dbReference>
<protein>
    <submittedName>
        <fullName evidence="5">EFR1 family ferrodoxin</fullName>
    </submittedName>
</protein>
<dbReference type="AlphaFoldDB" id="A0A9D9IAJ7"/>
<reference evidence="5" key="1">
    <citation type="submission" date="2020-10" db="EMBL/GenBank/DDBJ databases">
        <authorList>
            <person name="Gilroy R."/>
        </authorList>
    </citation>
    <scope>NUCLEOTIDE SEQUENCE</scope>
    <source>
        <strain evidence="5">14700</strain>
    </source>
</reference>
<comment type="caution">
    <text evidence="5">The sequence shown here is derived from an EMBL/GenBank/DDBJ whole genome shotgun (WGS) entry which is preliminary data.</text>
</comment>
<dbReference type="PROSITE" id="PS00198">
    <property type="entry name" value="4FE4S_FER_1"/>
    <property type="match status" value="1"/>
</dbReference>
<feature type="domain" description="4Fe-4S ferredoxin-type" evidence="4">
    <location>
        <begin position="196"/>
        <end position="225"/>
    </location>
</feature>
<feature type="domain" description="4Fe-4S ferredoxin-type" evidence="4">
    <location>
        <begin position="231"/>
        <end position="253"/>
    </location>
</feature>
<keyword evidence="3" id="KW-0411">Iron-sulfur</keyword>
<name>A0A9D9IAJ7_9SPIO</name>
<dbReference type="SUPFAM" id="SSF54862">
    <property type="entry name" value="4Fe-4S ferredoxins"/>
    <property type="match status" value="1"/>
</dbReference>
<proteinExistence type="predicted"/>
<dbReference type="Proteomes" id="UP000810292">
    <property type="component" value="Unassembled WGS sequence"/>
</dbReference>
<dbReference type="Gene3D" id="3.30.70.20">
    <property type="match status" value="1"/>
</dbReference>